<dbReference type="EC" id="2.7.7.85" evidence="10"/>
<comment type="subunit">
    <text evidence="10">Probably a homodimer.</text>
</comment>
<dbReference type="AlphaFoldDB" id="A0A5D8Q9Q6"/>
<comment type="function">
    <text evidence="10">Catalyzes the condensation of 2 ATP molecules into cyclic di-AMP (c-di-AMP), a second messenger used to regulate differing processes in different bacteria.</text>
</comment>
<dbReference type="GO" id="GO:0004016">
    <property type="term" value="F:adenylate cyclase activity"/>
    <property type="evidence" value="ECO:0007669"/>
    <property type="project" value="UniProtKB-UniRule"/>
</dbReference>
<dbReference type="Gene3D" id="3.40.1700.10">
    <property type="entry name" value="DNA integrity scanning protein, DisA, N-terminal domain"/>
    <property type="match status" value="1"/>
</dbReference>
<dbReference type="FunFam" id="3.40.1700.10:FF:000002">
    <property type="entry name" value="Diadenylate cyclase"/>
    <property type="match status" value="1"/>
</dbReference>
<evidence type="ECO:0000256" key="1">
    <source>
        <dbReference type="ARBA" id="ARBA00000877"/>
    </source>
</evidence>
<comment type="similarity">
    <text evidence="10">Belongs to the adenylate cyclase family. DacA/CdaA subfamily.</text>
</comment>
<feature type="domain" description="DAC" evidence="11">
    <location>
        <begin position="84"/>
        <end position="244"/>
    </location>
</feature>
<evidence type="ECO:0000256" key="10">
    <source>
        <dbReference type="HAMAP-Rule" id="MF_01499"/>
    </source>
</evidence>
<dbReference type="GO" id="GO:0006171">
    <property type="term" value="P:cAMP biosynthetic process"/>
    <property type="evidence" value="ECO:0007669"/>
    <property type="project" value="InterPro"/>
</dbReference>
<dbReference type="InterPro" id="IPR045585">
    <property type="entry name" value="CdaA_N"/>
</dbReference>
<dbReference type="PROSITE" id="PS51794">
    <property type="entry name" value="DAC"/>
    <property type="match status" value="1"/>
</dbReference>
<evidence type="ECO:0000256" key="6">
    <source>
        <dbReference type="ARBA" id="ARBA00022741"/>
    </source>
</evidence>
<keyword evidence="13" id="KW-1185">Reference proteome</keyword>
<comment type="catalytic activity">
    <reaction evidence="1 10">
        <text>2 ATP = 3',3'-c-di-AMP + 2 diphosphate</text>
        <dbReference type="Rhea" id="RHEA:35655"/>
        <dbReference type="ChEBI" id="CHEBI:30616"/>
        <dbReference type="ChEBI" id="CHEBI:33019"/>
        <dbReference type="ChEBI" id="CHEBI:71500"/>
        <dbReference type="EC" id="2.7.7.85"/>
    </reaction>
</comment>
<keyword evidence="5 10" id="KW-0548">Nucleotidyltransferase</keyword>
<evidence type="ECO:0000256" key="4">
    <source>
        <dbReference type="ARBA" id="ARBA00022692"/>
    </source>
</evidence>
<accession>A0A5D8Q9Q6</accession>
<evidence type="ECO:0000313" key="12">
    <source>
        <dbReference type="EMBL" id="TZE81310.1"/>
    </source>
</evidence>
<organism evidence="12 13">
    <name type="scientific">Calorimonas adulescens</name>
    <dbReference type="NCBI Taxonomy" id="2606906"/>
    <lineage>
        <taxon>Bacteria</taxon>
        <taxon>Bacillati</taxon>
        <taxon>Bacillota</taxon>
        <taxon>Clostridia</taxon>
        <taxon>Thermoanaerobacterales</taxon>
        <taxon>Thermoanaerobacteraceae</taxon>
        <taxon>Calorimonas</taxon>
    </lineage>
</organism>
<keyword evidence="6 10" id="KW-0547">Nucleotide-binding</keyword>
<dbReference type="InterPro" id="IPR050338">
    <property type="entry name" value="DisA"/>
</dbReference>
<gene>
    <name evidence="10" type="primary">dacA</name>
    <name evidence="12" type="ORF">FWJ32_09765</name>
</gene>
<dbReference type="InterPro" id="IPR034701">
    <property type="entry name" value="CdaA"/>
</dbReference>
<dbReference type="PANTHER" id="PTHR34185:SF1">
    <property type="entry name" value="DIADENYLATE CYCLASE"/>
    <property type="match status" value="1"/>
</dbReference>
<dbReference type="NCBIfam" id="TIGR00159">
    <property type="entry name" value="diadenylate cyclase CdaA"/>
    <property type="match status" value="1"/>
</dbReference>
<keyword evidence="8 10" id="KW-1133">Transmembrane helix</keyword>
<dbReference type="EMBL" id="VTPS01000015">
    <property type="protein sequence ID" value="TZE81310.1"/>
    <property type="molecule type" value="Genomic_DNA"/>
</dbReference>
<dbReference type="InterPro" id="IPR003390">
    <property type="entry name" value="DNA_integrity_scan_DisA_N"/>
</dbReference>
<comment type="caution">
    <text evidence="12">The sequence shown here is derived from an EMBL/GenBank/DDBJ whole genome shotgun (WGS) entry which is preliminary data.</text>
</comment>
<evidence type="ECO:0000256" key="7">
    <source>
        <dbReference type="ARBA" id="ARBA00022840"/>
    </source>
</evidence>
<keyword evidence="4 10" id="KW-0812">Transmembrane</keyword>
<reference evidence="12 13" key="1">
    <citation type="submission" date="2019-08" db="EMBL/GenBank/DDBJ databases">
        <title>Calorimonas adulescens gen. nov., sp. nov., an anaerobic thermophilic bacterium from Sakhalin hot spring.</title>
        <authorList>
            <person name="Khomyakova M.A."/>
            <person name="Merkel A.Y."/>
            <person name="Novikov A."/>
            <person name="Bonch-Osmolovskaya E.A."/>
            <person name="Slobodkin A.I."/>
        </authorList>
    </citation>
    <scope>NUCLEOTIDE SEQUENCE [LARGE SCALE GENOMIC DNA]</scope>
    <source>
        <strain evidence="12 13">A05MB</strain>
    </source>
</reference>
<evidence type="ECO:0000313" key="13">
    <source>
        <dbReference type="Proteomes" id="UP000322976"/>
    </source>
</evidence>
<dbReference type="InterPro" id="IPR036888">
    <property type="entry name" value="DNA_integrity_DisA_N_sf"/>
</dbReference>
<evidence type="ECO:0000256" key="8">
    <source>
        <dbReference type="ARBA" id="ARBA00022989"/>
    </source>
</evidence>
<name>A0A5D8Q9Q6_9THEO</name>
<keyword evidence="3 10" id="KW-0808">Transferase</keyword>
<evidence type="ECO:0000256" key="5">
    <source>
        <dbReference type="ARBA" id="ARBA00022695"/>
    </source>
</evidence>
<dbReference type="HAMAP" id="MF_01499">
    <property type="entry name" value="DacA"/>
    <property type="match status" value="1"/>
</dbReference>
<dbReference type="PIRSF" id="PIRSF004793">
    <property type="entry name" value="UCP004793"/>
    <property type="match status" value="1"/>
</dbReference>
<evidence type="ECO:0000259" key="11">
    <source>
        <dbReference type="PROSITE" id="PS51794"/>
    </source>
</evidence>
<feature type="transmembrane region" description="Helical" evidence="10">
    <location>
        <begin position="12"/>
        <end position="30"/>
    </location>
</feature>
<evidence type="ECO:0000256" key="9">
    <source>
        <dbReference type="ARBA" id="ARBA00023136"/>
    </source>
</evidence>
<protein>
    <recommendedName>
        <fullName evidence="10">Diadenylate cyclase</fullName>
        <shortName evidence="10">DAC</shortName>
        <ecNumber evidence="10">2.7.7.85</ecNumber>
    </recommendedName>
    <alternativeName>
        <fullName evidence="10">Cyclic-di-AMP synthase</fullName>
        <shortName evidence="10">c-di-AMP synthase</shortName>
    </alternativeName>
</protein>
<evidence type="ECO:0000256" key="2">
    <source>
        <dbReference type="ARBA" id="ARBA00022475"/>
    </source>
</evidence>
<keyword evidence="2 10" id="KW-1003">Cell membrane</keyword>
<feature type="transmembrane region" description="Helical" evidence="10">
    <location>
        <begin position="42"/>
        <end position="60"/>
    </location>
</feature>
<dbReference type="RefSeq" id="WP_149545771.1">
    <property type="nucleotide sequence ID" value="NZ_VTPS01000015.1"/>
</dbReference>
<proteinExistence type="inferred from homology"/>
<dbReference type="GO" id="GO:0106408">
    <property type="term" value="F:diadenylate cyclase activity"/>
    <property type="evidence" value="ECO:0007669"/>
    <property type="project" value="UniProtKB-EC"/>
</dbReference>
<dbReference type="Pfam" id="PF19293">
    <property type="entry name" value="CdaA_N"/>
    <property type="match status" value="1"/>
</dbReference>
<dbReference type="InterPro" id="IPR014046">
    <property type="entry name" value="C-di-AMP_synthase"/>
</dbReference>
<feature type="transmembrane region" description="Helical" evidence="10">
    <location>
        <begin position="66"/>
        <end position="83"/>
    </location>
</feature>
<sequence length="272" mass="30505">MFQDLLNLFRMIRIADIVDMAIIAYVLYRVLVFIRNSRAEQLVKGLFVLLFITWASGWMGLRTINWILRNAMTVGVIALLIVFQPELRKALETLGRGEFIRRTLLNEENSGESTIDKIVDAAAYLSRAKIGALIIIEREMGLNDVIETGIKLDSLLSSELLINIFIPNTPLHDGAVIIRGDRIMAASCFLPLSENPNLSKELGTRHHAGIGITEVSDAVAVIVSEETGTISIAQNGRLSRYLDSKTLKELLKSIFIKQREPKASSWTRWVKK</sequence>
<dbReference type="GO" id="GO:0005524">
    <property type="term" value="F:ATP binding"/>
    <property type="evidence" value="ECO:0007669"/>
    <property type="project" value="UniProtKB-UniRule"/>
</dbReference>
<comment type="caution">
    <text evidence="10">Lacks conserved residue(s) required for the propagation of feature annotation.</text>
</comment>
<dbReference type="SUPFAM" id="SSF143597">
    <property type="entry name" value="YojJ-like"/>
    <property type="match status" value="1"/>
</dbReference>
<dbReference type="Pfam" id="PF02457">
    <property type="entry name" value="DAC"/>
    <property type="match status" value="1"/>
</dbReference>
<dbReference type="PANTHER" id="PTHR34185">
    <property type="entry name" value="DIADENYLATE CYCLASE"/>
    <property type="match status" value="1"/>
</dbReference>
<keyword evidence="7 10" id="KW-0067">ATP-binding</keyword>
<evidence type="ECO:0000256" key="3">
    <source>
        <dbReference type="ARBA" id="ARBA00022679"/>
    </source>
</evidence>
<keyword evidence="9 10" id="KW-0472">Membrane</keyword>
<dbReference type="Proteomes" id="UP000322976">
    <property type="component" value="Unassembled WGS sequence"/>
</dbReference>